<evidence type="ECO:0000313" key="4">
    <source>
        <dbReference type="Proteomes" id="UP000800038"/>
    </source>
</evidence>
<dbReference type="AlphaFoldDB" id="A0A6A5SGU9"/>
<dbReference type="OrthoDB" id="24581at2759"/>
<evidence type="ECO:0000259" key="2">
    <source>
        <dbReference type="PROSITE" id="PS50108"/>
    </source>
</evidence>
<protein>
    <recommendedName>
        <fullName evidence="2">CRIB domain-containing protein</fullName>
    </recommendedName>
</protein>
<feature type="compositionally biased region" description="Polar residues" evidence="1">
    <location>
        <begin position="835"/>
        <end position="849"/>
    </location>
</feature>
<reference evidence="3" key="1">
    <citation type="journal article" date="2020" name="Stud. Mycol.">
        <title>101 Dothideomycetes genomes: a test case for predicting lifestyles and emergence of pathogens.</title>
        <authorList>
            <person name="Haridas S."/>
            <person name="Albert R."/>
            <person name="Binder M."/>
            <person name="Bloem J."/>
            <person name="Labutti K."/>
            <person name="Salamov A."/>
            <person name="Andreopoulos B."/>
            <person name="Baker S."/>
            <person name="Barry K."/>
            <person name="Bills G."/>
            <person name="Bluhm B."/>
            <person name="Cannon C."/>
            <person name="Castanera R."/>
            <person name="Culley D."/>
            <person name="Daum C."/>
            <person name="Ezra D."/>
            <person name="Gonzalez J."/>
            <person name="Henrissat B."/>
            <person name="Kuo A."/>
            <person name="Liang C."/>
            <person name="Lipzen A."/>
            <person name="Lutzoni F."/>
            <person name="Magnuson J."/>
            <person name="Mondo S."/>
            <person name="Nolan M."/>
            <person name="Ohm R."/>
            <person name="Pangilinan J."/>
            <person name="Park H.-J."/>
            <person name="Ramirez L."/>
            <person name="Alfaro M."/>
            <person name="Sun H."/>
            <person name="Tritt A."/>
            <person name="Yoshinaga Y."/>
            <person name="Zwiers L.-H."/>
            <person name="Turgeon B."/>
            <person name="Goodwin S."/>
            <person name="Spatafora J."/>
            <person name="Crous P."/>
            <person name="Grigoriev I."/>
        </authorList>
    </citation>
    <scope>NUCLEOTIDE SEQUENCE</scope>
    <source>
        <strain evidence="3">CBS 161.51</strain>
    </source>
</reference>
<organism evidence="3 4">
    <name type="scientific">Clathrospora elynae</name>
    <dbReference type="NCBI Taxonomy" id="706981"/>
    <lineage>
        <taxon>Eukaryota</taxon>
        <taxon>Fungi</taxon>
        <taxon>Dikarya</taxon>
        <taxon>Ascomycota</taxon>
        <taxon>Pezizomycotina</taxon>
        <taxon>Dothideomycetes</taxon>
        <taxon>Pleosporomycetidae</taxon>
        <taxon>Pleosporales</taxon>
        <taxon>Diademaceae</taxon>
        <taxon>Clathrospora</taxon>
    </lineage>
</organism>
<feature type="domain" description="CRIB" evidence="2">
    <location>
        <begin position="179"/>
        <end position="192"/>
    </location>
</feature>
<gene>
    <name evidence="3" type="ORF">EJ02DRAFT_258697</name>
</gene>
<dbReference type="Proteomes" id="UP000800038">
    <property type="component" value="Unassembled WGS sequence"/>
</dbReference>
<name>A0A6A5SGU9_9PLEO</name>
<evidence type="ECO:0000256" key="1">
    <source>
        <dbReference type="SAM" id="MobiDB-lite"/>
    </source>
</evidence>
<feature type="compositionally biased region" description="Polar residues" evidence="1">
    <location>
        <begin position="541"/>
        <end position="570"/>
    </location>
</feature>
<feature type="region of interest" description="Disordered" evidence="1">
    <location>
        <begin position="1"/>
        <end position="61"/>
    </location>
</feature>
<feature type="compositionally biased region" description="Polar residues" evidence="1">
    <location>
        <begin position="450"/>
        <end position="483"/>
    </location>
</feature>
<dbReference type="EMBL" id="ML976084">
    <property type="protein sequence ID" value="KAF1939293.1"/>
    <property type="molecule type" value="Genomic_DNA"/>
</dbReference>
<feature type="compositionally biased region" description="Polar residues" evidence="1">
    <location>
        <begin position="1"/>
        <end position="31"/>
    </location>
</feature>
<proteinExistence type="predicted"/>
<dbReference type="PROSITE" id="PS50108">
    <property type="entry name" value="CRIB"/>
    <property type="match status" value="1"/>
</dbReference>
<feature type="region of interest" description="Disordered" evidence="1">
    <location>
        <begin position="94"/>
        <end position="123"/>
    </location>
</feature>
<feature type="region of interest" description="Disordered" evidence="1">
    <location>
        <begin position="538"/>
        <end position="570"/>
    </location>
</feature>
<evidence type="ECO:0000313" key="3">
    <source>
        <dbReference type="EMBL" id="KAF1939293.1"/>
    </source>
</evidence>
<keyword evidence="4" id="KW-1185">Reference proteome</keyword>
<dbReference type="InterPro" id="IPR000095">
    <property type="entry name" value="CRIB_dom"/>
</dbReference>
<accession>A0A6A5SGU9</accession>
<feature type="region of interest" description="Disordered" evidence="1">
    <location>
        <begin position="833"/>
        <end position="869"/>
    </location>
</feature>
<sequence>MFSYSGSDAISPSRQSSIDSQATEPTTSSAGSDIHIDQCSGSPFAVAMHSPEQQHKFHAAKRSSVFNLRSRSNTASSTTPSLLSLGHSDMAEHDASWYGPLPGPGQAGNESQKESSVIGPRRSLFRGRKGKRLSEAVVSGIDVGECEGDGSARRMSILRKSRRQHSQAEAYVPSLIHRISSPFDFQHLSHTNRHQVTSFENFPGDNLAAGSFFVSTSERPHPGLPGSQVDNIYFNNFSSDNLAAVDDRSPTVLGSRSSPHSPELRHEWQRQELVPHAAISCPALRSTRSVESFSQPGVSPRKHIQSQSVATLPRTSSRLSLAPFSDTTETVHEVGTITRRSSRSKRESGIWDSFSLSAVSTPEQLPGVHESSSYFGHALTTPDESAIPAMTPPFSPSLADVAEEPEKFFSPRTAPQPLLKTPTSPKSPHFESFTFHSQRSPITKLRSRGHSQTSPKSMVQTVSNIRPISQTSDTLGSFSQTRKGSVRRLSASRRQSNTWRVMEESWEDDVDYIYDNALEADCEFEWDRSSVEGVYHRQQPEVAQTQHQDPTSTAHGIHTRSSIPKSDSPTHESFSFDLFRTSLLVPSTSSVPELVPTSAISSSTISTGLQTPSDTFNTNRLRGDGTFSFSPSLLVPQEYKDTHEVTYEDLLDEYAGSDRHFPMLDANQSTTSSARSSHVRLSRRSSYDSSIMSSAQSSGLWSSPIRRSASSAGSVPELVPSRRSRKELGSSLTVDQFEGYNEEEGMTPAGRTFFASGDDVPHISIESELKASLDLARRGSHRHNHTAVEEELKASLDLARQGSQRSSRGAMRHHKYAMSDGAAKLLSPVIKDYQTAGSRNRAASTTQPRSPMLSLFPAPPRTSPTPNRF</sequence>
<feature type="region of interest" description="Disordered" evidence="1">
    <location>
        <begin position="701"/>
        <end position="730"/>
    </location>
</feature>
<feature type="region of interest" description="Disordered" evidence="1">
    <location>
        <begin position="661"/>
        <end position="680"/>
    </location>
</feature>
<feature type="compositionally biased region" description="Polar residues" evidence="1">
    <location>
        <begin position="305"/>
        <end position="319"/>
    </location>
</feature>
<feature type="region of interest" description="Disordered" evidence="1">
    <location>
        <begin position="292"/>
        <end position="343"/>
    </location>
</feature>
<feature type="region of interest" description="Disordered" evidence="1">
    <location>
        <begin position="411"/>
        <end position="494"/>
    </location>
</feature>